<evidence type="ECO:0000313" key="6">
    <source>
        <dbReference type="Proteomes" id="UP001203297"/>
    </source>
</evidence>
<reference evidence="5" key="1">
    <citation type="journal article" date="2022" name="New Phytol.">
        <title>Evolutionary transition to the ectomycorrhizal habit in the genomes of a hyperdiverse lineage of mushroom-forming fungi.</title>
        <authorList>
            <person name="Looney B."/>
            <person name="Miyauchi S."/>
            <person name="Morin E."/>
            <person name="Drula E."/>
            <person name="Courty P.E."/>
            <person name="Kohler A."/>
            <person name="Kuo A."/>
            <person name="LaButti K."/>
            <person name="Pangilinan J."/>
            <person name="Lipzen A."/>
            <person name="Riley R."/>
            <person name="Andreopoulos W."/>
            <person name="He G."/>
            <person name="Johnson J."/>
            <person name="Nolan M."/>
            <person name="Tritt A."/>
            <person name="Barry K.W."/>
            <person name="Grigoriev I.V."/>
            <person name="Nagy L.G."/>
            <person name="Hibbett D."/>
            <person name="Henrissat B."/>
            <person name="Matheny P.B."/>
            <person name="Labbe J."/>
            <person name="Martin F.M."/>
        </authorList>
    </citation>
    <scope>NUCLEOTIDE SEQUENCE</scope>
    <source>
        <strain evidence="5">BPL690</strain>
    </source>
</reference>
<dbReference type="GO" id="GO:0043657">
    <property type="term" value="C:host cell"/>
    <property type="evidence" value="ECO:0007669"/>
    <property type="project" value="UniProtKB-SubCell"/>
</dbReference>
<keyword evidence="6" id="KW-1185">Reference proteome</keyword>
<name>A0AAD4QIS9_9AGAM</name>
<dbReference type="GO" id="GO:0005576">
    <property type="term" value="C:extracellular region"/>
    <property type="evidence" value="ECO:0007669"/>
    <property type="project" value="UniProtKB-SubCell"/>
</dbReference>
<dbReference type="Pfam" id="PF20147">
    <property type="entry name" value="Crinkler"/>
    <property type="match status" value="1"/>
</dbReference>
<dbReference type="InterPro" id="IPR052980">
    <property type="entry name" value="Crinkler_effector"/>
</dbReference>
<evidence type="ECO:0000313" key="5">
    <source>
        <dbReference type="EMBL" id="KAI0296510.1"/>
    </source>
</evidence>
<dbReference type="Proteomes" id="UP001203297">
    <property type="component" value="Unassembled WGS sequence"/>
</dbReference>
<dbReference type="AlphaFoldDB" id="A0AAD4QIS9"/>
<evidence type="ECO:0000259" key="4">
    <source>
        <dbReference type="Pfam" id="PF20147"/>
    </source>
</evidence>
<keyword evidence="3" id="KW-0964">Secreted</keyword>
<organism evidence="5 6">
    <name type="scientific">Multifurca ochricompacta</name>
    <dbReference type="NCBI Taxonomy" id="376703"/>
    <lineage>
        <taxon>Eukaryota</taxon>
        <taxon>Fungi</taxon>
        <taxon>Dikarya</taxon>
        <taxon>Basidiomycota</taxon>
        <taxon>Agaricomycotina</taxon>
        <taxon>Agaricomycetes</taxon>
        <taxon>Russulales</taxon>
        <taxon>Russulaceae</taxon>
        <taxon>Multifurca</taxon>
    </lineage>
</organism>
<sequence length="682" mass="77384">MSTTLQLKCLIEGEAIVFPVTAVRNKKPEVFNLKEFIQSKRALDRLKDVGPHTLELWKPKDSNPIAAEPDDTLIERIQLLGHDLSEFADKLDPSSTVFSIFPTQPPREYIHIIVKVPRTTTISPSAPNESNASSVSSISEPDSCFLAIHQSFWQLGEDIFVRRRVQIPDSLSSELNNNSETLELVVVDLPEGSQNAFTIEVPKLLVVPIYETFWDILRYEDQCWQALLQPPRFSHPCHATIVTGQPGVGKSVFLIYVLLRRLVNGMTTIYCDSGEYVHIFDHTGVRRLTLSDGSRIPELDNNSECCALINLRDMLKLVPQVFYPRIRKGRVVVATRPSKEHWSTFSDEHPARICCMPTWKWGPLYFASLLYACKDLNTFDLDHCEALRSAYSVFRGIPRSCFWSLDPVVLKIQKAEIKNALDSMFLDDFTHAITGQSAFNPNTSYRLVRVEPVDTEWLTTRTEIKSNYVAELIFERLRILTKARFSNKLMEYLANPDAHGPAGILFEQAAHYSIRKGLTLTMTPLPSGTTLDVLIPSIPADKNEISRFYSLSLQTRSGSRNVHPDYINLYMTPKSKIEASLDSLFISSTYVTYLFQVTVSRCHPISFHGLNTVFNKLPARARKEVRFVFIIPAKGPSGEDYEGIQTVQNIEAARNADADTVKRFKQLPQYVCRLDMNKIGWV</sequence>
<feature type="domain" description="Crinkler effector protein N-terminal" evidence="4">
    <location>
        <begin position="5"/>
        <end position="115"/>
    </location>
</feature>
<evidence type="ECO:0000256" key="2">
    <source>
        <dbReference type="ARBA" id="ARBA00004613"/>
    </source>
</evidence>
<comment type="caution">
    <text evidence="5">The sequence shown here is derived from an EMBL/GenBank/DDBJ whole genome shotgun (WGS) entry which is preliminary data.</text>
</comment>
<proteinExistence type="predicted"/>
<accession>A0AAD4QIS9</accession>
<protein>
    <recommendedName>
        <fullName evidence="4">Crinkler effector protein N-terminal domain-containing protein</fullName>
    </recommendedName>
</protein>
<dbReference type="PANTHER" id="PTHR33129:SF1">
    <property type="entry name" value="ATP-BINDING PROTEIN"/>
    <property type="match status" value="1"/>
</dbReference>
<dbReference type="EMBL" id="WTXG01000048">
    <property type="protein sequence ID" value="KAI0296510.1"/>
    <property type="molecule type" value="Genomic_DNA"/>
</dbReference>
<dbReference type="PANTHER" id="PTHR33129">
    <property type="entry name" value="PROTEIN KINASE DOMAIN-CONTAINING PROTEIN-RELATED"/>
    <property type="match status" value="1"/>
</dbReference>
<evidence type="ECO:0000256" key="1">
    <source>
        <dbReference type="ARBA" id="ARBA00004340"/>
    </source>
</evidence>
<evidence type="ECO:0000256" key="3">
    <source>
        <dbReference type="ARBA" id="ARBA00022525"/>
    </source>
</evidence>
<comment type="subcellular location">
    <subcellularLocation>
        <location evidence="1">Host cell</location>
    </subcellularLocation>
    <subcellularLocation>
        <location evidence="2">Secreted</location>
    </subcellularLocation>
</comment>
<dbReference type="InterPro" id="IPR045379">
    <property type="entry name" value="Crinkler_N"/>
</dbReference>
<gene>
    <name evidence="5" type="ORF">B0F90DRAFT_1745842</name>
</gene>